<keyword evidence="1" id="KW-1133">Transmembrane helix</keyword>
<dbReference type="RefSeq" id="WP_203772070.1">
    <property type="nucleotide sequence ID" value="NZ_BAAABO010000063.1"/>
</dbReference>
<name>A0ABQ3YDB0_9ACTN</name>
<keyword evidence="1" id="KW-0472">Membrane</keyword>
<dbReference type="EMBL" id="BOMI01000128">
    <property type="protein sequence ID" value="GID77775.1"/>
    <property type="molecule type" value="Genomic_DNA"/>
</dbReference>
<proteinExistence type="predicted"/>
<dbReference type="NCBIfam" id="TIGR01167">
    <property type="entry name" value="LPXTG_anchor"/>
    <property type="match status" value="1"/>
</dbReference>
<keyword evidence="2" id="KW-0732">Signal</keyword>
<feature type="chain" id="PRO_5046023578" description="LPXTG cell wall anchor domain-containing protein" evidence="2">
    <location>
        <begin position="27"/>
        <end position="494"/>
    </location>
</feature>
<accession>A0ABQ3YDB0</accession>
<dbReference type="Proteomes" id="UP000609879">
    <property type="component" value="Unassembled WGS sequence"/>
</dbReference>
<evidence type="ECO:0000313" key="4">
    <source>
        <dbReference type="Proteomes" id="UP000609879"/>
    </source>
</evidence>
<protein>
    <recommendedName>
        <fullName evidence="5">LPXTG cell wall anchor domain-containing protein</fullName>
    </recommendedName>
</protein>
<evidence type="ECO:0000256" key="2">
    <source>
        <dbReference type="SAM" id="SignalP"/>
    </source>
</evidence>
<organism evidence="3 4">
    <name type="scientific">Paractinoplanes deccanensis</name>
    <dbReference type="NCBI Taxonomy" id="113561"/>
    <lineage>
        <taxon>Bacteria</taxon>
        <taxon>Bacillati</taxon>
        <taxon>Actinomycetota</taxon>
        <taxon>Actinomycetes</taxon>
        <taxon>Micromonosporales</taxon>
        <taxon>Micromonosporaceae</taxon>
        <taxon>Paractinoplanes</taxon>
    </lineage>
</organism>
<comment type="caution">
    <text evidence="3">The sequence shown here is derived from an EMBL/GenBank/DDBJ whole genome shotgun (WGS) entry which is preliminary data.</text>
</comment>
<evidence type="ECO:0000313" key="3">
    <source>
        <dbReference type="EMBL" id="GID77775.1"/>
    </source>
</evidence>
<feature type="transmembrane region" description="Helical" evidence="1">
    <location>
        <begin position="466"/>
        <end position="485"/>
    </location>
</feature>
<keyword evidence="1" id="KW-0812">Transmembrane</keyword>
<evidence type="ECO:0000256" key="1">
    <source>
        <dbReference type="SAM" id="Phobius"/>
    </source>
</evidence>
<sequence length="494" mass="49978">MSLRSLAIPAALAAVALGGLAAPAQAAPAETEPLVGVYLPEQIAVIQGKSKTVRAEIQNYSSVTAKGVVLEFKGVDPSLGLTLPAGCEATSCKLGDLAGGQKRTIAVTLKPTGDKIVSSFTANVGAFETETTVVRSAGGVDLEVDPIGDLKIARGQSANVPVVVRNTGSETLDQIGLVMLAEPGLEPLTDYSNCVTELDDEELGGVICFFKQEFAPGATFTLPAGSPMKIKVRADAGGPYKYQGAVAAIGVKDGAADALAAKPGPKLTLEAKRTAGEVDVPDDEDVPEDINSDDNIALFGVSLGKSVADSTAIGGTFAGAVGDTKTVKVGVRNLGPTSVVPLTDDWFPAVLVSVPAGVKLTKVDEFCLPAGADEFSKEFGTVSGLDYICLPESGMGKGQQNLFTFTGVITGTSSAAGSVTVDGGPQDNNAKNDKAALALKVTGTGGQGGGEGDGEGLPVTGAPTGWVALGGALLLLAGAAAAYTFRRKRIITTL</sequence>
<gene>
    <name evidence="3" type="ORF">Ade02nite_64160</name>
</gene>
<reference evidence="3 4" key="1">
    <citation type="submission" date="2021-01" db="EMBL/GenBank/DDBJ databases">
        <title>Whole genome shotgun sequence of Actinoplanes deccanensis NBRC 13994.</title>
        <authorList>
            <person name="Komaki H."/>
            <person name="Tamura T."/>
        </authorList>
    </citation>
    <scope>NUCLEOTIDE SEQUENCE [LARGE SCALE GENOMIC DNA]</scope>
    <source>
        <strain evidence="3 4">NBRC 13994</strain>
    </source>
</reference>
<evidence type="ECO:0008006" key="5">
    <source>
        <dbReference type="Google" id="ProtNLM"/>
    </source>
</evidence>
<feature type="signal peptide" evidence="2">
    <location>
        <begin position="1"/>
        <end position="26"/>
    </location>
</feature>
<keyword evidence="4" id="KW-1185">Reference proteome</keyword>